<dbReference type="GO" id="GO:0005730">
    <property type="term" value="C:nucleolus"/>
    <property type="evidence" value="ECO:0007669"/>
    <property type="project" value="TreeGrafter"/>
</dbReference>
<name>A0A9P5U563_9AGAR</name>
<dbReference type="GO" id="GO:0043634">
    <property type="term" value="P:polyadenylation-dependent ncRNA catabolic process"/>
    <property type="evidence" value="ECO:0007669"/>
    <property type="project" value="TreeGrafter"/>
</dbReference>
<gene>
    <name evidence="2" type="ORF">BDP27DRAFT_1365519</name>
</gene>
<dbReference type="EMBL" id="JADNRY010000084">
    <property type="protein sequence ID" value="KAF9066646.1"/>
    <property type="molecule type" value="Genomic_DNA"/>
</dbReference>
<proteinExistence type="predicted"/>
<dbReference type="GO" id="GO:0031123">
    <property type="term" value="P:RNA 3'-end processing"/>
    <property type="evidence" value="ECO:0007669"/>
    <property type="project" value="TreeGrafter"/>
</dbReference>
<dbReference type="GO" id="GO:0003729">
    <property type="term" value="F:mRNA binding"/>
    <property type="evidence" value="ECO:0007669"/>
    <property type="project" value="TreeGrafter"/>
</dbReference>
<dbReference type="InterPro" id="IPR045862">
    <property type="entry name" value="Trf4-like"/>
</dbReference>
<feature type="compositionally biased region" description="Polar residues" evidence="1">
    <location>
        <begin position="637"/>
        <end position="646"/>
    </location>
</feature>
<dbReference type="GO" id="GO:1990817">
    <property type="term" value="F:poly(A) RNA polymerase activity"/>
    <property type="evidence" value="ECO:0007669"/>
    <property type="project" value="InterPro"/>
</dbReference>
<organism evidence="2 3">
    <name type="scientific">Rhodocollybia butyracea</name>
    <dbReference type="NCBI Taxonomy" id="206335"/>
    <lineage>
        <taxon>Eukaryota</taxon>
        <taxon>Fungi</taxon>
        <taxon>Dikarya</taxon>
        <taxon>Basidiomycota</taxon>
        <taxon>Agaricomycotina</taxon>
        <taxon>Agaricomycetes</taxon>
        <taxon>Agaricomycetidae</taxon>
        <taxon>Agaricales</taxon>
        <taxon>Marasmiineae</taxon>
        <taxon>Omphalotaceae</taxon>
        <taxon>Rhodocollybia</taxon>
    </lineage>
</organism>
<evidence type="ECO:0000313" key="2">
    <source>
        <dbReference type="EMBL" id="KAF9066646.1"/>
    </source>
</evidence>
<feature type="region of interest" description="Disordered" evidence="1">
    <location>
        <begin position="616"/>
        <end position="646"/>
    </location>
</feature>
<protein>
    <recommendedName>
        <fullName evidence="4">Polynucleotide adenylyltransferase</fullName>
    </recommendedName>
</protein>
<evidence type="ECO:0008006" key="4">
    <source>
        <dbReference type="Google" id="ProtNLM"/>
    </source>
</evidence>
<dbReference type="AlphaFoldDB" id="A0A9P5U563"/>
<dbReference type="InterPro" id="IPR043519">
    <property type="entry name" value="NT_sf"/>
</dbReference>
<dbReference type="PANTHER" id="PTHR23092">
    <property type="entry name" value="POLY(A) RNA POLYMERASE"/>
    <property type="match status" value="1"/>
</dbReference>
<dbReference type="SUPFAM" id="SSF81631">
    <property type="entry name" value="PAP/OAS1 substrate-binding domain"/>
    <property type="match status" value="1"/>
</dbReference>
<dbReference type="Gene3D" id="1.10.1410.10">
    <property type="match status" value="1"/>
</dbReference>
<evidence type="ECO:0000256" key="1">
    <source>
        <dbReference type="SAM" id="MobiDB-lite"/>
    </source>
</evidence>
<feature type="region of interest" description="Disordered" evidence="1">
    <location>
        <begin position="287"/>
        <end position="319"/>
    </location>
</feature>
<dbReference type="Proteomes" id="UP000772434">
    <property type="component" value="Unassembled WGS sequence"/>
</dbReference>
<dbReference type="PANTHER" id="PTHR23092:SF15">
    <property type="entry name" value="INACTIVE NON-CANONICAL POLY(A) RNA POLYMERASE PROTEIN TRF4-2-RELATED"/>
    <property type="match status" value="1"/>
</dbReference>
<dbReference type="OrthoDB" id="273917at2759"/>
<comment type="caution">
    <text evidence="2">The sequence shown here is derived from an EMBL/GenBank/DDBJ whole genome shotgun (WGS) entry which is preliminary data.</text>
</comment>
<feature type="compositionally biased region" description="Low complexity" evidence="1">
    <location>
        <begin position="287"/>
        <end position="304"/>
    </location>
</feature>
<accession>A0A9P5U563</accession>
<keyword evidence="3" id="KW-1185">Reference proteome</keyword>
<dbReference type="GO" id="GO:0031499">
    <property type="term" value="C:TRAMP complex"/>
    <property type="evidence" value="ECO:0007669"/>
    <property type="project" value="TreeGrafter"/>
</dbReference>
<dbReference type="SUPFAM" id="SSF81301">
    <property type="entry name" value="Nucleotidyltransferase"/>
    <property type="match status" value="1"/>
</dbReference>
<reference evidence="2" key="1">
    <citation type="submission" date="2020-11" db="EMBL/GenBank/DDBJ databases">
        <authorList>
            <consortium name="DOE Joint Genome Institute"/>
            <person name="Ahrendt S."/>
            <person name="Riley R."/>
            <person name="Andreopoulos W."/>
            <person name="Labutti K."/>
            <person name="Pangilinan J."/>
            <person name="Ruiz-Duenas F.J."/>
            <person name="Barrasa J.M."/>
            <person name="Sanchez-Garcia M."/>
            <person name="Camarero S."/>
            <person name="Miyauchi S."/>
            <person name="Serrano A."/>
            <person name="Linde D."/>
            <person name="Babiker R."/>
            <person name="Drula E."/>
            <person name="Ayuso-Fernandez I."/>
            <person name="Pacheco R."/>
            <person name="Padilla G."/>
            <person name="Ferreira P."/>
            <person name="Barriuso J."/>
            <person name="Kellner H."/>
            <person name="Castanera R."/>
            <person name="Alfaro M."/>
            <person name="Ramirez L."/>
            <person name="Pisabarro A.G."/>
            <person name="Kuo A."/>
            <person name="Tritt A."/>
            <person name="Lipzen A."/>
            <person name="He G."/>
            <person name="Yan M."/>
            <person name="Ng V."/>
            <person name="Cullen D."/>
            <person name="Martin F."/>
            <person name="Rosso M.-N."/>
            <person name="Henrissat B."/>
            <person name="Hibbett D."/>
            <person name="Martinez A.T."/>
            <person name="Grigoriev I.V."/>
        </authorList>
    </citation>
    <scope>NUCLEOTIDE SEQUENCE</scope>
    <source>
        <strain evidence="2">AH 40177</strain>
    </source>
</reference>
<evidence type="ECO:0000313" key="3">
    <source>
        <dbReference type="Proteomes" id="UP000772434"/>
    </source>
</evidence>
<sequence length="646" mass="71327">MFLQPCQATRLGPKIKIRTTLFQKQVQLGFRYSSTALVSRRPWLETVEKEKYTTVNEKLHHSIVAFTSWIQPTPAETAIRSALFEAVAQAIGGLPTSRAGDLDIVVTTRQNSTPRDHKKLAFQVEKYLKTSGIVTKLTVNHWAPVPVVHCESTAAWGNIPIDISFEPATATRSASKGTLVASALQSHMKAQPALVPLVLTIKAFLRQRDLGSAKSGGLGSYPLSVMVTSFLQRNPMALASDFISSPFEKHTLGHLLTQFFLHYGNAFPYGEKCISIEPINGHDALASPSSTAPVATVPATTTDSVTEHPASSGASTDIAEDTSTAVIPEKAEDHSAVAQPEQVQEKISAVDISEKVEGHSVIVQPEQVQEKGLKSLTGLSWIKPSLNPKVAIECLVEPKYDIGKGTARMSKVAEEFKMAAETLLQVQSPEVDVLGTIITLSKETITHRAYIETIKDTYGTKQEATKQEAEGDLRSAWNAYKTNLEKIHRLLEDNKKLHVDLDAFINKYKVPKEMVKSGDLSIQPQEFGDLTTRTPRIPKPRGFGVSVGHFPREFKKGVKDVREMFNRVVHPLSTPYLLFKYGYYVLNHPSREEAEAYMEQWKKNFSSLDHPLPQYGKWEGDKGLDHTPVGNDVDVDVNSQQTAPPS</sequence>